<name>A0A1M6KQV9_9BACT</name>
<keyword evidence="1" id="KW-0175">Coiled coil</keyword>
<protein>
    <recommendedName>
        <fullName evidence="4">Multidrug efflux pump subunit AcrA (Membrane-fusion protein)</fullName>
    </recommendedName>
</protein>
<evidence type="ECO:0000313" key="3">
    <source>
        <dbReference type="Proteomes" id="UP000184510"/>
    </source>
</evidence>
<organism evidence="2 3">
    <name type="scientific">Rubritalea squalenifaciens DSM 18772</name>
    <dbReference type="NCBI Taxonomy" id="1123071"/>
    <lineage>
        <taxon>Bacteria</taxon>
        <taxon>Pseudomonadati</taxon>
        <taxon>Verrucomicrobiota</taxon>
        <taxon>Verrucomicrobiia</taxon>
        <taxon>Verrucomicrobiales</taxon>
        <taxon>Rubritaleaceae</taxon>
        <taxon>Rubritalea</taxon>
    </lineage>
</organism>
<proteinExistence type="predicted"/>
<reference evidence="2 3" key="1">
    <citation type="submission" date="2016-11" db="EMBL/GenBank/DDBJ databases">
        <authorList>
            <person name="Jaros S."/>
            <person name="Januszkiewicz K."/>
            <person name="Wedrychowicz H."/>
        </authorList>
    </citation>
    <scope>NUCLEOTIDE SEQUENCE [LARGE SCALE GENOMIC DNA]</scope>
    <source>
        <strain evidence="2 3">DSM 18772</strain>
    </source>
</reference>
<sequence length="392" mass="44843">MTLNGKHTMLRSLLTSLALISTFGTQPMLRAEDVTSKSIQEYPTSRKIWLSLEDGLIQPANLKQYRSLSEGYITFLKPNGAELQEGETWAIIDKDQLDLESRALELEKKKVSKALDDLQEEQQAFIDKQLLNLEALKLQRIELKASLENSSLPDKLKDKIREALTKLDEQEARLQKSIKPENLESELQLKSEELTLSLDRKIRAHEKLEKRSHLKADFQGTLTISLDETQDPNFVNKPQWVEINKLYASITNDSHYEIEVTNRNPAFNSHDRSKLIAMVDDGVSRQLIRAKYKELRTKDTGGAIRDFHIFTIPEKHSEFAAKNSGETRTIFLYLTLEEDCYVIKKNQIALTAPKVLQTEGWPGLIKHLYPGYKLLHIGPKTLAVIKDDGNKH</sequence>
<gene>
    <name evidence="2" type="ORF">SAMN02745181_2181</name>
</gene>
<evidence type="ECO:0008006" key="4">
    <source>
        <dbReference type="Google" id="ProtNLM"/>
    </source>
</evidence>
<evidence type="ECO:0000256" key="1">
    <source>
        <dbReference type="SAM" id="Coils"/>
    </source>
</evidence>
<accession>A0A1M6KQV9</accession>
<evidence type="ECO:0000313" key="2">
    <source>
        <dbReference type="EMBL" id="SHJ61358.1"/>
    </source>
</evidence>
<dbReference type="AlphaFoldDB" id="A0A1M6KQV9"/>
<keyword evidence="3" id="KW-1185">Reference proteome</keyword>
<dbReference type="Proteomes" id="UP000184510">
    <property type="component" value="Unassembled WGS sequence"/>
</dbReference>
<dbReference type="EMBL" id="FQYR01000004">
    <property type="protein sequence ID" value="SHJ61358.1"/>
    <property type="molecule type" value="Genomic_DNA"/>
</dbReference>
<dbReference type="STRING" id="1123071.SAMN02745181_2181"/>
<feature type="coiled-coil region" evidence="1">
    <location>
        <begin position="157"/>
        <end position="211"/>
    </location>
</feature>
<feature type="coiled-coil region" evidence="1">
    <location>
        <begin position="94"/>
        <end position="128"/>
    </location>
</feature>
<dbReference type="InParanoid" id="A0A1M6KQV9"/>